<dbReference type="GO" id="GO:0005737">
    <property type="term" value="C:cytoplasm"/>
    <property type="evidence" value="ECO:0007669"/>
    <property type="project" value="UniProtKB-SubCell"/>
</dbReference>
<dbReference type="AlphaFoldDB" id="A0A7C4E1R7"/>
<dbReference type="InterPro" id="IPR015413">
    <property type="entry name" value="Methionyl/Leucyl_tRNA_Synth"/>
</dbReference>
<evidence type="ECO:0000256" key="5">
    <source>
        <dbReference type="ARBA" id="ARBA00022840"/>
    </source>
</evidence>
<dbReference type="Gene3D" id="3.90.740.10">
    <property type="entry name" value="Valyl/Leucyl/Isoleucyl-tRNA synthetase, editing domain"/>
    <property type="match status" value="1"/>
</dbReference>
<keyword evidence="2 8" id="KW-0963">Cytoplasm</keyword>
<dbReference type="SUPFAM" id="SSF52374">
    <property type="entry name" value="Nucleotidylyl transferase"/>
    <property type="match status" value="1"/>
</dbReference>
<protein>
    <recommendedName>
        <fullName evidence="8">Leucine--tRNA ligase</fullName>
        <ecNumber evidence="8">6.1.1.4</ecNumber>
    </recommendedName>
    <alternativeName>
        <fullName evidence="8">Leucyl-tRNA synthetase</fullName>
        <shortName evidence="8">LeuRS</shortName>
    </alternativeName>
</protein>
<dbReference type="Pfam" id="PF08264">
    <property type="entry name" value="Anticodon_1"/>
    <property type="match status" value="1"/>
</dbReference>
<gene>
    <name evidence="8 13" type="primary">leuS</name>
    <name evidence="13" type="ORF">ENT82_04010</name>
</gene>
<dbReference type="Gene3D" id="1.10.10.720">
    <property type="entry name" value="leucyl-tRNA synthetase"/>
    <property type="match status" value="1"/>
</dbReference>
<evidence type="ECO:0000256" key="6">
    <source>
        <dbReference type="ARBA" id="ARBA00022917"/>
    </source>
</evidence>
<dbReference type="Gene3D" id="1.10.730.10">
    <property type="entry name" value="Isoleucyl-tRNA Synthetase, Domain 1"/>
    <property type="match status" value="1"/>
</dbReference>
<dbReference type="EC" id="6.1.1.4" evidence="8"/>
<evidence type="ECO:0000256" key="8">
    <source>
        <dbReference type="HAMAP-Rule" id="MF_00049"/>
    </source>
</evidence>
<dbReference type="Pfam" id="PF09334">
    <property type="entry name" value="tRNA-synt_1g"/>
    <property type="match status" value="1"/>
</dbReference>
<reference evidence="13" key="1">
    <citation type="journal article" date="2020" name="mSystems">
        <title>Genome- and Community-Level Interaction Insights into Carbon Utilization and Element Cycling Functions of Hydrothermarchaeota in Hydrothermal Sediment.</title>
        <authorList>
            <person name="Zhou Z."/>
            <person name="Liu Y."/>
            <person name="Xu W."/>
            <person name="Pan J."/>
            <person name="Luo Z.H."/>
            <person name="Li M."/>
        </authorList>
    </citation>
    <scope>NUCLEOTIDE SEQUENCE [LARGE SCALE GENOMIC DNA]</scope>
    <source>
        <strain evidence="13">SpSt-613</strain>
    </source>
</reference>
<dbReference type="InterPro" id="IPR002300">
    <property type="entry name" value="aa-tRNA-synth_Ia"/>
</dbReference>
<dbReference type="NCBIfam" id="TIGR00395">
    <property type="entry name" value="leuS_arch"/>
    <property type="match status" value="1"/>
</dbReference>
<dbReference type="PANTHER" id="PTHR45794">
    <property type="entry name" value="LEUCYL-TRNA SYNTHETASE"/>
    <property type="match status" value="1"/>
</dbReference>
<comment type="similarity">
    <text evidence="1 8 9">Belongs to the class-I aminoacyl-tRNA synthetase family.</text>
</comment>
<sequence length="978" mass="111387">MTDQVRQLLEQGFRLGGETTISSPKPYEAKWISRWRVDRVFEAHPDPGRRKFFICVPYSYQNGPLHLGHGFTFTRGDAVARYMRMRGYNVLFPWAWHWTGEAVAGTSERLKKGDESVKRMLLEIDGVPESLLNNFTHPEFICAYYTAENRKVVDAMGWSVDWSREFHTTDLHPYYSRFIEWQYHVLRRNGLLVQGRHPVVWCPKCQSATGDHDRLRGEGIYPEEYTMVFFELDGVKLAAATLRPETIFGVTNVWIHPDGVYQVVERNGVKLLMSREAVAKLGEQLGLGKVVKEMNGHELLGKYVRSPFTGRAVPILPAKFVDVSLGTGVVYSVPAHAPYDYIAVKELRNNPGHLREKGLDPKLVEVIQPIKVIETPGLGEHPAVDAVEKAGITSQLDERLEELTREIYSKEFYSGKMVVEEFRDVSVSVAREKVIERLKQNGDGDVFYDLSGKVICRSGDECIVKIVDDQWFLNFSNTEWKARVKRLISSMNVYPEAARTWLLNVVDWLHDWACTRKTGLGTRLPWDPSWIIETLSDSTIYPALYTISKILNKFPEKAAKLGVEVFDYVFLGLGDPRKLAEKYGLEQEHLESMRREFLYWYGVDLRVSGKDLVANHLTFYLFHHTGIFEERHWPRGVAVNGMITIEGNKMSKSRGNFVTLKQALARHGSDATRLALLLSAEDLDDPDWREKAAEEAGAFVKNFLTIIEKIANEASDDEGPCDEWLLAATDRSCEIVSENLEKLKTRSACSEAVYGMLNNWRWYTRRNRDRITRAAKVFAEKWILILSPFAPFAAEEAWEKLGKKGYASLQEWPKPSMGSERGRVIFSEMVLESLLSDVREVLGLVKGKPVEVKLYRAAGWKHEAAKVMLSSQESNGFEAVKRNRPELLRQDPSTIRKIADNIRDLTQKASSLTEQPAALVAQLLEKETNLLKELADFVKHELNIETTLHGEEDATGDREKTKAKQALPLKPAIYVVAK</sequence>
<proteinExistence type="inferred from homology"/>
<dbReference type="Gene3D" id="3.30.2320.20">
    <property type="entry name" value="Class I aminoacyl-tRNA synthetases (RS)"/>
    <property type="match status" value="1"/>
</dbReference>
<keyword evidence="3 8" id="KW-0436">Ligase</keyword>
<dbReference type="Pfam" id="PF00133">
    <property type="entry name" value="tRNA-synt_1"/>
    <property type="match status" value="1"/>
</dbReference>
<feature type="domain" description="Methionyl/Valyl/Leucyl/Isoleucyl-tRNA synthetase anticodon-binding" evidence="11">
    <location>
        <begin position="722"/>
        <end position="853"/>
    </location>
</feature>
<evidence type="ECO:0000256" key="1">
    <source>
        <dbReference type="ARBA" id="ARBA00005594"/>
    </source>
</evidence>
<evidence type="ECO:0000256" key="2">
    <source>
        <dbReference type="ARBA" id="ARBA00022490"/>
    </source>
</evidence>
<evidence type="ECO:0000313" key="13">
    <source>
        <dbReference type="EMBL" id="HGN90277.1"/>
    </source>
</evidence>
<dbReference type="InterPro" id="IPR009008">
    <property type="entry name" value="Val/Leu/Ile-tRNA-synth_edit"/>
</dbReference>
<name>A0A7C4E1R7_CALS0</name>
<dbReference type="InterPro" id="IPR020791">
    <property type="entry name" value="Leu-tRNA-lgase_arc"/>
</dbReference>
<dbReference type="InterPro" id="IPR009080">
    <property type="entry name" value="tRNAsynth_Ia_anticodon-bd"/>
</dbReference>
<comment type="caution">
    <text evidence="8">Lacks conserved residue(s) required for the propagation of feature annotation.</text>
</comment>
<feature type="short sequence motif" description="'KMSKS' region" evidence="8">
    <location>
        <begin position="649"/>
        <end position="653"/>
    </location>
</feature>
<dbReference type="GO" id="GO:0002161">
    <property type="term" value="F:aminoacyl-tRNA deacylase activity"/>
    <property type="evidence" value="ECO:0007669"/>
    <property type="project" value="InterPro"/>
</dbReference>
<accession>A0A7C4E1R7</accession>
<dbReference type="PANTHER" id="PTHR45794:SF1">
    <property type="entry name" value="LEUCINE--TRNA LIGASE, CYTOPLASMIC"/>
    <property type="match status" value="1"/>
</dbReference>
<keyword evidence="6 8" id="KW-0648">Protein biosynthesis</keyword>
<evidence type="ECO:0000256" key="7">
    <source>
        <dbReference type="ARBA" id="ARBA00023146"/>
    </source>
</evidence>
<organism evidence="13">
    <name type="scientific">Caldiarchaeum subterraneum</name>
    <dbReference type="NCBI Taxonomy" id="311458"/>
    <lineage>
        <taxon>Archaea</taxon>
        <taxon>Nitrososphaerota</taxon>
        <taxon>Candidatus Caldarchaeales</taxon>
        <taxon>Candidatus Caldarchaeaceae</taxon>
        <taxon>Candidatus Caldarchaeum</taxon>
    </lineage>
</organism>
<evidence type="ECO:0000259" key="10">
    <source>
        <dbReference type="Pfam" id="PF00133"/>
    </source>
</evidence>
<dbReference type="Gene3D" id="3.40.50.620">
    <property type="entry name" value="HUPs"/>
    <property type="match status" value="1"/>
</dbReference>
<comment type="subcellular location">
    <subcellularLocation>
        <location evidence="8">Cytoplasm</location>
    </subcellularLocation>
</comment>
<evidence type="ECO:0000256" key="3">
    <source>
        <dbReference type="ARBA" id="ARBA00022598"/>
    </source>
</evidence>
<dbReference type="SUPFAM" id="SSF47323">
    <property type="entry name" value="Anticodon-binding domain of a subclass of class I aminoacyl-tRNA synthetases"/>
    <property type="match status" value="1"/>
</dbReference>
<keyword evidence="5 8" id="KW-0067">ATP-binding</keyword>
<evidence type="ECO:0000256" key="4">
    <source>
        <dbReference type="ARBA" id="ARBA00022741"/>
    </source>
</evidence>
<dbReference type="SUPFAM" id="SSF50677">
    <property type="entry name" value="ValRS/IleRS/LeuRS editing domain"/>
    <property type="match status" value="1"/>
</dbReference>
<feature type="domain" description="Aminoacyl-tRNA synthetase class Ia" evidence="10">
    <location>
        <begin position="31"/>
        <end position="525"/>
    </location>
</feature>
<dbReference type="EMBL" id="DTAD01000038">
    <property type="protein sequence ID" value="HGN90277.1"/>
    <property type="molecule type" value="Genomic_DNA"/>
</dbReference>
<evidence type="ECO:0000259" key="12">
    <source>
        <dbReference type="Pfam" id="PF09334"/>
    </source>
</evidence>
<keyword evidence="4 8" id="KW-0547">Nucleotide-binding</keyword>
<dbReference type="InterPro" id="IPR013155">
    <property type="entry name" value="M/V/L/I-tRNA-synth_anticd-bd"/>
</dbReference>
<feature type="domain" description="Methionyl/Leucyl tRNA synthetase" evidence="12">
    <location>
        <begin position="606"/>
        <end position="692"/>
    </location>
</feature>
<evidence type="ECO:0000256" key="9">
    <source>
        <dbReference type="RuleBase" id="RU363039"/>
    </source>
</evidence>
<dbReference type="GO" id="GO:0006429">
    <property type="term" value="P:leucyl-tRNA aminoacylation"/>
    <property type="evidence" value="ECO:0007669"/>
    <property type="project" value="UniProtKB-UniRule"/>
</dbReference>
<dbReference type="InterPro" id="IPR004493">
    <property type="entry name" value="Leu-tRNA-synth_Ia_arc/euk"/>
</dbReference>
<dbReference type="GO" id="GO:0005524">
    <property type="term" value="F:ATP binding"/>
    <property type="evidence" value="ECO:0007669"/>
    <property type="project" value="UniProtKB-UniRule"/>
</dbReference>
<feature type="binding site" evidence="8">
    <location>
        <position position="652"/>
    </location>
    <ligand>
        <name>ATP</name>
        <dbReference type="ChEBI" id="CHEBI:30616"/>
    </ligand>
</feature>
<dbReference type="GO" id="GO:0004823">
    <property type="term" value="F:leucine-tRNA ligase activity"/>
    <property type="evidence" value="ECO:0007669"/>
    <property type="project" value="UniProtKB-UniRule"/>
</dbReference>
<dbReference type="NCBIfam" id="NF008957">
    <property type="entry name" value="PRK12300.1"/>
    <property type="match status" value="1"/>
</dbReference>
<dbReference type="HAMAP" id="MF_00049_A">
    <property type="entry name" value="Leu_tRNA_synth_A"/>
    <property type="match status" value="1"/>
</dbReference>
<keyword evidence="7 8" id="KW-0030">Aminoacyl-tRNA synthetase</keyword>
<dbReference type="InterPro" id="IPR014729">
    <property type="entry name" value="Rossmann-like_a/b/a_fold"/>
</dbReference>
<comment type="caution">
    <text evidence="13">The sequence shown here is derived from an EMBL/GenBank/DDBJ whole genome shotgun (WGS) entry which is preliminary data.</text>
</comment>
<comment type="catalytic activity">
    <reaction evidence="8">
        <text>tRNA(Leu) + L-leucine + ATP = L-leucyl-tRNA(Leu) + AMP + diphosphate</text>
        <dbReference type="Rhea" id="RHEA:11688"/>
        <dbReference type="Rhea" id="RHEA-COMP:9613"/>
        <dbReference type="Rhea" id="RHEA-COMP:9622"/>
        <dbReference type="ChEBI" id="CHEBI:30616"/>
        <dbReference type="ChEBI" id="CHEBI:33019"/>
        <dbReference type="ChEBI" id="CHEBI:57427"/>
        <dbReference type="ChEBI" id="CHEBI:78442"/>
        <dbReference type="ChEBI" id="CHEBI:78494"/>
        <dbReference type="ChEBI" id="CHEBI:456215"/>
        <dbReference type="EC" id="6.1.1.4"/>
    </reaction>
</comment>
<evidence type="ECO:0000259" key="11">
    <source>
        <dbReference type="Pfam" id="PF08264"/>
    </source>
</evidence>